<dbReference type="Gene3D" id="1.25.40.10">
    <property type="entry name" value="Tetratricopeptide repeat domain"/>
    <property type="match status" value="1"/>
</dbReference>
<evidence type="ECO:0000256" key="2">
    <source>
        <dbReference type="SAM" id="MobiDB-lite"/>
    </source>
</evidence>
<feature type="chain" id="PRO_5044238065" description="Aspartyl/asparaginy/proline hydroxylase domain-containing protein" evidence="3">
    <location>
        <begin position="21"/>
        <end position="689"/>
    </location>
</feature>
<accession>A0AB34K198</accession>
<evidence type="ECO:0000259" key="4">
    <source>
        <dbReference type="Pfam" id="PF05118"/>
    </source>
</evidence>
<keyword evidence="6" id="KW-1185">Reference proteome</keyword>
<keyword evidence="3" id="KW-0732">Signal</keyword>
<dbReference type="PANTHER" id="PTHR12366">
    <property type="entry name" value="ASPARTYL/ASPARAGINYL BETA-HYDROXYLASE"/>
    <property type="match status" value="1"/>
</dbReference>
<comment type="caution">
    <text evidence="5">The sequence shown here is derived from an EMBL/GenBank/DDBJ whole genome shotgun (WGS) entry which is preliminary data.</text>
</comment>
<organism evidence="5 6">
    <name type="scientific">Prymnesium parvum</name>
    <name type="common">Toxic golden alga</name>
    <dbReference type="NCBI Taxonomy" id="97485"/>
    <lineage>
        <taxon>Eukaryota</taxon>
        <taxon>Haptista</taxon>
        <taxon>Haptophyta</taxon>
        <taxon>Prymnesiophyceae</taxon>
        <taxon>Prymnesiales</taxon>
        <taxon>Prymnesiaceae</taxon>
        <taxon>Prymnesium</taxon>
    </lineage>
</organism>
<comment type="similarity">
    <text evidence="1">Belongs to the aspartyl/asparaginyl beta-hydroxylase family.</text>
</comment>
<gene>
    <name evidence="5" type="ORF">AB1Y20_015370</name>
</gene>
<protein>
    <recommendedName>
        <fullName evidence="4">Aspartyl/asparaginy/proline hydroxylase domain-containing protein</fullName>
    </recommendedName>
</protein>
<dbReference type="SUPFAM" id="SSF81901">
    <property type="entry name" value="HCP-like"/>
    <property type="match status" value="1"/>
</dbReference>
<dbReference type="InterPro" id="IPR027443">
    <property type="entry name" value="IPNS-like_sf"/>
</dbReference>
<reference evidence="5 6" key="1">
    <citation type="journal article" date="2024" name="Science">
        <title>Giant polyketide synthase enzymes in the biosynthesis of giant marine polyether toxins.</title>
        <authorList>
            <person name="Fallon T.R."/>
            <person name="Shende V.V."/>
            <person name="Wierzbicki I.H."/>
            <person name="Pendleton A.L."/>
            <person name="Watervoot N.F."/>
            <person name="Auber R.P."/>
            <person name="Gonzalez D.J."/>
            <person name="Wisecaver J.H."/>
            <person name="Moore B.S."/>
        </authorList>
    </citation>
    <scope>NUCLEOTIDE SEQUENCE [LARGE SCALE GENOMIC DNA]</scope>
    <source>
        <strain evidence="5 6">12B1</strain>
    </source>
</reference>
<name>A0AB34K198_PRYPA</name>
<dbReference type="InterPro" id="IPR007803">
    <property type="entry name" value="Asp/Arg/Pro-Hydrxlase"/>
</dbReference>
<dbReference type="InterPro" id="IPR011990">
    <property type="entry name" value="TPR-like_helical_dom_sf"/>
</dbReference>
<proteinExistence type="inferred from homology"/>
<evidence type="ECO:0000313" key="5">
    <source>
        <dbReference type="EMBL" id="KAL1526666.1"/>
    </source>
</evidence>
<dbReference type="InterPro" id="IPR006597">
    <property type="entry name" value="Sel1-like"/>
</dbReference>
<dbReference type="PANTHER" id="PTHR12366:SF32">
    <property type="entry name" value="ASPARTATE BETA-HYDROXYLASE ISOFORM X1"/>
    <property type="match status" value="1"/>
</dbReference>
<dbReference type="Pfam" id="PF05118">
    <property type="entry name" value="Asp_Arg_Hydrox"/>
    <property type="match status" value="1"/>
</dbReference>
<dbReference type="AlphaFoldDB" id="A0AB34K198"/>
<dbReference type="GO" id="GO:0062101">
    <property type="term" value="F:peptidyl-aspartic acid 3-dioxygenase activity"/>
    <property type="evidence" value="ECO:0007669"/>
    <property type="project" value="InterPro"/>
</dbReference>
<feature type="region of interest" description="Disordered" evidence="2">
    <location>
        <begin position="277"/>
        <end position="298"/>
    </location>
</feature>
<dbReference type="Gene3D" id="2.60.120.330">
    <property type="entry name" value="B-lactam Antibiotic, Isopenicillin N Synthase, Chain"/>
    <property type="match status" value="1"/>
</dbReference>
<dbReference type="InterPro" id="IPR039038">
    <property type="entry name" value="ASPH"/>
</dbReference>
<dbReference type="SMART" id="SM00671">
    <property type="entry name" value="SEL1"/>
    <property type="match status" value="3"/>
</dbReference>
<dbReference type="SUPFAM" id="SSF51197">
    <property type="entry name" value="Clavaminate synthase-like"/>
    <property type="match status" value="1"/>
</dbReference>
<sequence length="689" mass="74559">MRAWLPLLSLLLLPLGYGTAAERMEADSSPPAALFEAARKAATPEEAVGLLRQAASAGHAPAQKMLGLAYAQGHGGLSADRTEATHWFRLAAAQGDEEAAYNLVVLCEALPRCVGGGESSEQALRWLGLAAAQGVAEASFQLGAHLAASGQAAAALPHFLRAAEAEHPKALYNAAHLLATRVEGGAPHDLTRAIGMFGRAARAARRRRLAAVAADAAVAAGRLRRRWVQNAEAELELDALTRIFRAARDADRTAAEIGGAGGERGDGEAEARGEEVVAARGEEGVTASGEEGVEGRDDDDAVERALVSEWERAVGLWSDFQTSFAQQPSLQNEAAVEAMGRAVEAFASLLERRELGEYRRHLTLSKLVEGSRLLARDEEGMRRALGWLHALLDTRLCAELYAREESEPSCFNDQLAAAITLHRRLNHTAAADELLRRGRSHPHAATHWRTSDQTPRVFSPSLHAAPWWEAAQFEVARSLEALWASGEIHADLERLGVGARFERIVSTAAPIESTGRDDLRGEGVWSEFMLFDGERWMEERCKVTQALCTVLRSASEVNGVVVGADGIETKPQGQVTVFRLTPGSRVLPHVGVTNKRLVLQFPLRGFEGVRIRVGDTWRSYEEGHAMVFDDSFEHEVVHAGINDRYVLYAVLHHPGLGSPTIRKSTAELVAPRTSSIPESGRNEPNDCAA</sequence>
<dbReference type="EMBL" id="JBGBPQ010000003">
    <property type="protein sequence ID" value="KAL1526666.1"/>
    <property type="molecule type" value="Genomic_DNA"/>
</dbReference>
<dbReference type="Pfam" id="PF08238">
    <property type="entry name" value="Sel1"/>
    <property type="match status" value="4"/>
</dbReference>
<dbReference type="Proteomes" id="UP001515480">
    <property type="component" value="Unassembled WGS sequence"/>
</dbReference>
<evidence type="ECO:0000313" key="6">
    <source>
        <dbReference type="Proteomes" id="UP001515480"/>
    </source>
</evidence>
<feature type="domain" description="Aspartyl/asparaginy/proline hydroxylase" evidence="4">
    <location>
        <begin position="515"/>
        <end position="654"/>
    </location>
</feature>
<feature type="signal peptide" evidence="3">
    <location>
        <begin position="1"/>
        <end position="20"/>
    </location>
</feature>
<dbReference type="GO" id="GO:0005783">
    <property type="term" value="C:endoplasmic reticulum"/>
    <property type="evidence" value="ECO:0007669"/>
    <property type="project" value="TreeGrafter"/>
</dbReference>
<evidence type="ECO:0000256" key="1">
    <source>
        <dbReference type="ARBA" id="ARBA00007730"/>
    </source>
</evidence>
<evidence type="ECO:0000256" key="3">
    <source>
        <dbReference type="SAM" id="SignalP"/>
    </source>
</evidence>